<comment type="caution">
    <text evidence="2">The sequence shown here is derived from an EMBL/GenBank/DDBJ whole genome shotgun (WGS) entry which is preliminary data.</text>
</comment>
<dbReference type="AlphaFoldDB" id="A0A9D5C786"/>
<proteinExistence type="predicted"/>
<dbReference type="EMBL" id="JAGGNH010000007">
    <property type="protein sequence ID" value="KAJ0967257.1"/>
    <property type="molecule type" value="Genomic_DNA"/>
</dbReference>
<dbReference type="Pfam" id="PF05340">
    <property type="entry name" value="DUF740"/>
    <property type="match status" value="2"/>
</dbReference>
<dbReference type="PANTHER" id="PTHR31659">
    <property type="entry name" value="PROTEIN: UPF0503-LIKE PROTEIN, PUTATIVE (DUF740)-RELATED"/>
    <property type="match status" value="1"/>
</dbReference>
<sequence length="440" mass="49332">MNAENGGYARCVRHPSQFFTGFCSSCLAERLLSVGSGEPSVNPRSEIVEVSCSGSDDARKSSEFRVRKTLRYLFELDDNKNREDHQLEIQEDAVTVNLDTAAKISSSCASAAVSSNVDAHVVRNYGENSKHRSGPFWSSLISSKKEVTRDVKRVSDEKSVCQRSWCGGFVGKQVGRRPSVRHSCDWGDSHDSAKHVWELPRHSWDDSMMCRALSCSFSCLDEPQDGSSWVKRGSADLATAADPDPSIMSTDGNMNNEDLDVKQLPPDSSSGSIQQESLGESQQEIDVSGVCGKKSNRWSRVWNWSITSPFRDFGKKPEHVLERSLSESWRDSRKDRNAGTIETDARLRSYRNGLSSARMNQFMSRSVNTVNGDVQTIRTDWPKRRETKLGRSRSVHYSSPGNLDNGLLRFYLTPLRSSRRNTRKHRTRTSRSFAKGVLGL</sequence>
<feature type="region of interest" description="Disordered" evidence="1">
    <location>
        <begin position="418"/>
        <end position="440"/>
    </location>
</feature>
<name>A0A9D5C786_9LILI</name>
<evidence type="ECO:0000256" key="1">
    <source>
        <dbReference type="SAM" id="MobiDB-lite"/>
    </source>
</evidence>
<protein>
    <submittedName>
        <fullName evidence="2">Uncharacterized protein</fullName>
    </submittedName>
</protein>
<dbReference type="OrthoDB" id="681577at2759"/>
<gene>
    <name evidence="2" type="ORF">J5N97_024174</name>
</gene>
<evidence type="ECO:0000313" key="2">
    <source>
        <dbReference type="EMBL" id="KAJ0967257.1"/>
    </source>
</evidence>
<reference evidence="2" key="2">
    <citation type="journal article" date="2022" name="Hortic Res">
        <title>The genome of Dioscorea zingiberensis sheds light on the biosynthesis, origin and evolution of the medicinally important diosgenin saponins.</title>
        <authorList>
            <person name="Li Y."/>
            <person name="Tan C."/>
            <person name="Li Z."/>
            <person name="Guo J."/>
            <person name="Li S."/>
            <person name="Chen X."/>
            <person name="Wang C."/>
            <person name="Dai X."/>
            <person name="Yang H."/>
            <person name="Song W."/>
            <person name="Hou L."/>
            <person name="Xu J."/>
            <person name="Tong Z."/>
            <person name="Xu A."/>
            <person name="Yuan X."/>
            <person name="Wang W."/>
            <person name="Yang Q."/>
            <person name="Chen L."/>
            <person name="Sun Z."/>
            <person name="Wang K."/>
            <person name="Pan B."/>
            <person name="Chen J."/>
            <person name="Bao Y."/>
            <person name="Liu F."/>
            <person name="Qi X."/>
            <person name="Gang D.R."/>
            <person name="Wen J."/>
            <person name="Li J."/>
        </authorList>
    </citation>
    <scope>NUCLEOTIDE SEQUENCE</scope>
    <source>
        <strain evidence="2">Dzin_1.0</strain>
    </source>
</reference>
<feature type="compositionally biased region" description="Polar residues" evidence="1">
    <location>
        <begin position="266"/>
        <end position="285"/>
    </location>
</feature>
<accession>A0A9D5C786</accession>
<feature type="compositionally biased region" description="Basic residues" evidence="1">
    <location>
        <begin position="418"/>
        <end position="429"/>
    </location>
</feature>
<dbReference type="Proteomes" id="UP001085076">
    <property type="component" value="Miscellaneous, Linkage group lg07"/>
</dbReference>
<feature type="compositionally biased region" description="Polar residues" evidence="1">
    <location>
        <begin position="247"/>
        <end position="256"/>
    </location>
</feature>
<dbReference type="InterPro" id="IPR008004">
    <property type="entry name" value="OCTOPUS-like"/>
</dbReference>
<keyword evidence="3" id="KW-1185">Reference proteome</keyword>
<feature type="region of interest" description="Disordered" evidence="1">
    <location>
        <begin position="238"/>
        <end position="286"/>
    </location>
</feature>
<organism evidence="2 3">
    <name type="scientific">Dioscorea zingiberensis</name>
    <dbReference type="NCBI Taxonomy" id="325984"/>
    <lineage>
        <taxon>Eukaryota</taxon>
        <taxon>Viridiplantae</taxon>
        <taxon>Streptophyta</taxon>
        <taxon>Embryophyta</taxon>
        <taxon>Tracheophyta</taxon>
        <taxon>Spermatophyta</taxon>
        <taxon>Magnoliopsida</taxon>
        <taxon>Liliopsida</taxon>
        <taxon>Dioscoreales</taxon>
        <taxon>Dioscoreaceae</taxon>
        <taxon>Dioscorea</taxon>
    </lineage>
</organism>
<evidence type="ECO:0000313" key="3">
    <source>
        <dbReference type="Proteomes" id="UP001085076"/>
    </source>
</evidence>
<reference evidence="2" key="1">
    <citation type="submission" date="2021-03" db="EMBL/GenBank/DDBJ databases">
        <authorList>
            <person name="Li Z."/>
            <person name="Yang C."/>
        </authorList>
    </citation>
    <scope>NUCLEOTIDE SEQUENCE</scope>
    <source>
        <strain evidence="2">Dzin_1.0</strain>
        <tissue evidence="2">Leaf</tissue>
    </source>
</reference>
<dbReference type="PANTHER" id="PTHR31659:SF25">
    <property type="entry name" value="OS03G0148400 PROTEIN"/>
    <property type="match status" value="1"/>
</dbReference>